<dbReference type="InterPro" id="IPR001841">
    <property type="entry name" value="Znf_RING"/>
</dbReference>
<evidence type="ECO:0000256" key="2">
    <source>
        <dbReference type="ARBA" id="ARBA00004496"/>
    </source>
</evidence>
<dbReference type="SUPFAM" id="SSF57850">
    <property type="entry name" value="RING/U-box"/>
    <property type="match status" value="1"/>
</dbReference>
<evidence type="ECO:0000256" key="6">
    <source>
        <dbReference type="ARBA" id="ARBA00022553"/>
    </source>
</evidence>
<feature type="compositionally biased region" description="Low complexity" evidence="13">
    <location>
        <begin position="408"/>
        <end position="417"/>
    </location>
</feature>
<dbReference type="GO" id="GO:0008270">
    <property type="term" value="F:zinc ion binding"/>
    <property type="evidence" value="ECO:0007669"/>
    <property type="project" value="UniProtKB-KW"/>
</dbReference>
<dbReference type="EC" id="2.3.2.27" evidence="4"/>
<evidence type="ECO:0000256" key="1">
    <source>
        <dbReference type="ARBA" id="ARBA00000900"/>
    </source>
</evidence>
<keyword evidence="16" id="KW-1185">Reference proteome</keyword>
<comment type="catalytic activity">
    <reaction evidence="1">
        <text>S-ubiquitinyl-[E2 ubiquitin-conjugating enzyme]-L-cysteine + [acceptor protein]-L-lysine = [E2 ubiquitin-conjugating enzyme]-L-cysteine + N(6)-ubiquitinyl-[acceptor protein]-L-lysine.</text>
        <dbReference type="EC" id="2.3.2.27"/>
    </reaction>
</comment>
<evidence type="ECO:0000313" key="16">
    <source>
        <dbReference type="Proteomes" id="UP001215598"/>
    </source>
</evidence>
<dbReference type="InterPro" id="IPR044288">
    <property type="entry name" value="ZNF598/HEL2"/>
</dbReference>
<feature type="compositionally biased region" description="Polar residues" evidence="13">
    <location>
        <begin position="1"/>
        <end position="11"/>
    </location>
</feature>
<feature type="region of interest" description="Disordered" evidence="13">
    <location>
        <begin position="607"/>
        <end position="701"/>
    </location>
</feature>
<comment type="similarity">
    <text evidence="11">Belongs to the ZNF598/HEL2 family.</text>
</comment>
<feature type="compositionally biased region" description="Low complexity" evidence="13">
    <location>
        <begin position="668"/>
        <end position="689"/>
    </location>
</feature>
<dbReference type="InterPro" id="IPR041888">
    <property type="entry name" value="RING-HC_ZNF598/HEL2"/>
</dbReference>
<dbReference type="InterPro" id="IPR057634">
    <property type="entry name" value="PAH_ZNF598/HEL2"/>
</dbReference>
<dbReference type="Pfam" id="PF23202">
    <property type="entry name" value="PAH_ZNF598"/>
    <property type="match status" value="1"/>
</dbReference>
<keyword evidence="5" id="KW-0963">Cytoplasm</keyword>
<dbReference type="PROSITE" id="PS00028">
    <property type="entry name" value="ZINC_FINGER_C2H2_1"/>
    <property type="match status" value="1"/>
</dbReference>
<dbReference type="GO" id="GO:0005737">
    <property type="term" value="C:cytoplasm"/>
    <property type="evidence" value="ECO:0007669"/>
    <property type="project" value="UniProtKB-SubCell"/>
</dbReference>
<reference evidence="15" key="1">
    <citation type="submission" date="2023-03" db="EMBL/GenBank/DDBJ databases">
        <title>Massive genome expansion in bonnet fungi (Mycena s.s.) driven by repeated elements and novel gene families across ecological guilds.</title>
        <authorList>
            <consortium name="Lawrence Berkeley National Laboratory"/>
            <person name="Harder C.B."/>
            <person name="Miyauchi S."/>
            <person name="Viragh M."/>
            <person name="Kuo A."/>
            <person name="Thoen E."/>
            <person name="Andreopoulos B."/>
            <person name="Lu D."/>
            <person name="Skrede I."/>
            <person name="Drula E."/>
            <person name="Henrissat B."/>
            <person name="Morin E."/>
            <person name="Kohler A."/>
            <person name="Barry K."/>
            <person name="LaButti K."/>
            <person name="Morin E."/>
            <person name="Salamov A."/>
            <person name="Lipzen A."/>
            <person name="Mereny Z."/>
            <person name="Hegedus B."/>
            <person name="Baldrian P."/>
            <person name="Stursova M."/>
            <person name="Weitz H."/>
            <person name="Taylor A."/>
            <person name="Grigoriev I.V."/>
            <person name="Nagy L.G."/>
            <person name="Martin F."/>
            <person name="Kauserud H."/>
        </authorList>
    </citation>
    <scope>NUCLEOTIDE SEQUENCE</scope>
    <source>
        <strain evidence="15">CBHHK182m</strain>
    </source>
</reference>
<dbReference type="PROSITE" id="PS50089">
    <property type="entry name" value="ZF_RING_2"/>
    <property type="match status" value="1"/>
</dbReference>
<dbReference type="SMART" id="SM00355">
    <property type="entry name" value="ZnF_C2H2"/>
    <property type="match status" value="4"/>
</dbReference>
<dbReference type="GO" id="GO:0016567">
    <property type="term" value="P:protein ubiquitination"/>
    <property type="evidence" value="ECO:0007669"/>
    <property type="project" value="TreeGrafter"/>
</dbReference>
<dbReference type="InterPro" id="IPR013087">
    <property type="entry name" value="Znf_C2H2_type"/>
</dbReference>
<accession>A0AAD7JTE6</accession>
<evidence type="ECO:0000256" key="7">
    <source>
        <dbReference type="ARBA" id="ARBA00022679"/>
    </source>
</evidence>
<dbReference type="InterPro" id="IPR056437">
    <property type="entry name" value="Znf-C2H2_ZNF598/HEL2"/>
</dbReference>
<feature type="region of interest" description="Disordered" evidence="13">
    <location>
        <begin position="1"/>
        <end position="62"/>
    </location>
</feature>
<feature type="region of interest" description="Disordered" evidence="13">
    <location>
        <begin position="360"/>
        <end position="460"/>
    </location>
</feature>
<keyword evidence="9 12" id="KW-0863">Zinc-finger</keyword>
<keyword evidence="10" id="KW-0862">Zinc</keyword>
<dbReference type="PANTHER" id="PTHR22938">
    <property type="entry name" value="ZINC FINGER PROTEIN 598"/>
    <property type="match status" value="1"/>
</dbReference>
<evidence type="ECO:0000256" key="9">
    <source>
        <dbReference type="ARBA" id="ARBA00022771"/>
    </source>
</evidence>
<dbReference type="Pfam" id="PF25447">
    <property type="entry name" value="RING_ZNF598"/>
    <property type="match status" value="1"/>
</dbReference>
<feature type="compositionally biased region" description="Basic and acidic residues" evidence="13">
    <location>
        <begin position="376"/>
        <end position="404"/>
    </location>
</feature>
<keyword evidence="8" id="KW-0479">Metal-binding</keyword>
<sequence>MSTTVVTQSQPRSQRGQGKRGNNRGRGGSRGAGQARGARPAVPDTDKPKEATAVPGIVTAEDQDQDGDDEVALCWICAEPVKYYAVSECNHRTCHVCSLRLRALYKKNDCTFCKDPQPIIMFTTSPDALFGSFDTTVNTPWKDAKLSIHFETQEMMEETLLLLRFNCPDTECDYIGNSWSDLKLHVRATHGRLMCDLCIRHKKVFAHEHTLYPPNILPLHLPSMLAHQRNYNNKNAAKGGGKGKDKEQIEGGTHPLCEFCRECYFGDDELFGHMRETHEECFVCKRQGVQDQYFLNYPALEAHFTQAHHPCPYPACLARKFVVFPSVLDLQAHVVEEHAAEMDKSTGGRGGRGARRVVVEAGWDEVRPGQGRGGHRGGDSGHRDRDGGREQPRDAGRGGGREAPPHQPVQAQVQAQPQPQPPPRPGGGRRREGFGASLTVEGEAAPPTPTPSPPPVRTDLDPAVAERHAAFLSRLASLSPNPSTALPAARAAIRSFRANESSARDLVSTLYTIISGGAQGGQERYMESAASVVNGLVDLLDEGDQREALLAAWRGWEVEQRRQFPDLVPSAVVAGAGYAGITSGRVLNAKHATGTAGRRGTQVWDRVAQAASASPSHPAASSSAFPAPVFGKSSTAGRATGQRNTPWASGSGRPAQPTGFAASSSFVPPSLSGTNSSSSSVPTPYSTPGTGAGAGSGGKAVAPPKLSNALFPELPPSATARTKAVVSGNQSLRNILGTPTGPGSGAAWGAGGAGANGAAANEEESVAVAGGGGGKKKGKGKNKQTLFTLGTFPS</sequence>
<feature type="region of interest" description="Disordered" evidence="13">
    <location>
        <begin position="768"/>
        <end position="794"/>
    </location>
</feature>
<feature type="compositionally biased region" description="Low complexity" evidence="13">
    <location>
        <begin position="608"/>
        <end position="628"/>
    </location>
</feature>
<organism evidence="15 16">
    <name type="scientific">Mycena metata</name>
    <dbReference type="NCBI Taxonomy" id="1033252"/>
    <lineage>
        <taxon>Eukaryota</taxon>
        <taxon>Fungi</taxon>
        <taxon>Dikarya</taxon>
        <taxon>Basidiomycota</taxon>
        <taxon>Agaricomycotina</taxon>
        <taxon>Agaricomycetes</taxon>
        <taxon>Agaricomycetidae</taxon>
        <taxon>Agaricales</taxon>
        <taxon>Marasmiineae</taxon>
        <taxon>Mycenaceae</taxon>
        <taxon>Mycena</taxon>
    </lineage>
</organism>
<evidence type="ECO:0000259" key="14">
    <source>
        <dbReference type="PROSITE" id="PS50089"/>
    </source>
</evidence>
<evidence type="ECO:0000256" key="10">
    <source>
        <dbReference type="ARBA" id="ARBA00022833"/>
    </source>
</evidence>
<evidence type="ECO:0000256" key="8">
    <source>
        <dbReference type="ARBA" id="ARBA00022723"/>
    </source>
</evidence>
<dbReference type="CDD" id="cd16615">
    <property type="entry name" value="RING-HC_ZNF598"/>
    <property type="match status" value="1"/>
</dbReference>
<evidence type="ECO:0000256" key="4">
    <source>
        <dbReference type="ARBA" id="ARBA00012483"/>
    </source>
</evidence>
<evidence type="ECO:0000256" key="12">
    <source>
        <dbReference type="PROSITE-ProRule" id="PRU00175"/>
    </source>
</evidence>
<protein>
    <recommendedName>
        <fullName evidence="4">RING-type E3 ubiquitin transferase</fullName>
        <ecNumber evidence="4">2.3.2.27</ecNumber>
    </recommendedName>
</protein>
<dbReference type="AlphaFoldDB" id="A0AAD7JTE6"/>
<comment type="pathway">
    <text evidence="3">Protein modification; protein ubiquitination.</text>
</comment>
<feature type="compositionally biased region" description="Polar residues" evidence="13">
    <location>
        <begin position="784"/>
        <end position="794"/>
    </location>
</feature>
<keyword evidence="7" id="KW-0808">Transferase</keyword>
<feature type="domain" description="RING-type" evidence="14">
    <location>
        <begin position="74"/>
        <end position="114"/>
    </location>
</feature>
<name>A0AAD7JTE6_9AGAR</name>
<evidence type="ECO:0000256" key="11">
    <source>
        <dbReference type="ARBA" id="ARBA00035113"/>
    </source>
</evidence>
<proteinExistence type="inferred from homology"/>
<dbReference type="Proteomes" id="UP001215598">
    <property type="component" value="Unassembled WGS sequence"/>
</dbReference>
<comment type="caution">
    <text evidence="15">The sequence shown here is derived from an EMBL/GenBank/DDBJ whole genome shotgun (WGS) entry which is preliminary data.</text>
</comment>
<dbReference type="PANTHER" id="PTHR22938:SF0">
    <property type="entry name" value="E3 UBIQUITIN-PROTEIN LIGASE ZNF598"/>
    <property type="match status" value="1"/>
</dbReference>
<dbReference type="GO" id="GO:0072344">
    <property type="term" value="P:rescue of stalled ribosome"/>
    <property type="evidence" value="ECO:0007669"/>
    <property type="project" value="InterPro"/>
</dbReference>
<dbReference type="EMBL" id="JARKIB010000015">
    <property type="protein sequence ID" value="KAJ7771554.1"/>
    <property type="molecule type" value="Genomic_DNA"/>
</dbReference>
<dbReference type="GO" id="GO:0043022">
    <property type="term" value="F:ribosome binding"/>
    <property type="evidence" value="ECO:0007669"/>
    <property type="project" value="TreeGrafter"/>
</dbReference>
<feature type="compositionally biased region" description="Pro residues" evidence="13">
    <location>
        <begin position="446"/>
        <end position="456"/>
    </location>
</feature>
<evidence type="ECO:0000313" key="15">
    <source>
        <dbReference type="EMBL" id="KAJ7771554.1"/>
    </source>
</evidence>
<evidence type="ECO:0000256" key="13">
    <source>
        <dbReference type="SAM" id="MobiDB-lite"/>
    </source>
</evidence>
<dbReference type="Pfam" id="PF23230">
    <property type="entry name" value="zf-C2H2_13"/>
    <property type="match status" value="1"/>
</dbReference>
<keyword evidence="6" id="KW-0597">Phosphoprotein</keyword>
<evidence type="ECO:0000256" key="3">
    <source>
        <dbReference type="ARBA" id="ARBA00004906"/>
    </source>
</evidence>
<evidence type="ECO:0000256" key="5">
    <source>
        <dbReference type="ARBA" id="ARBA00022490"/>
    </source>
</evidence>
<gene>
    <name evidence="15" type="ORF">B0H16DRAFT_1409976</name>
</gene>
<dbReference type="GO" id="GO:0061630">
    <property type="term" value="F:ubiquitin protein ligase activity"/>
    <property type="evidence" value="ECO:0007669"/>
    <property type="project" value="UniProtKB-EC"/>
</dbReference>
<feature type="compositionally biased region" description="Polar residues" evidence="13">
    <location>
        <begin position="632"/>
        <end position="648"/>
    </location>
</feature>
<comment type="subcellular location">
    <subcellularLocation>
        <location evidence="2">Cytoplasm</location>
    </subcellularLocation>
</comment>